<keyword evidence="8" id="KW-0676">Redox-active center</keyword>
<keyword evidence="6" id="KW-0560">Oxidoreductase</keyword>
<dbReference type="GO" id="GO:0016668">
    <property type="term" value="F:oxidoreductase activity, acting on a sulfur group of donors, NAD(P) as acceptor"/>
    <property type="evidence" value="ECO:0007669"/>
    <property type="project" value="InterPro"/>
</dbReference>
<evidence type="ECO:0008006" key="11">
    <source>
        <dbReference type="Google" id="ProtNLM"/>
    </source>
</evidence>
<dbReference type="InterPro" id="IPR012999">
    <property type="entry name" value="Pyr_OxRdtase_I_AS"/>
</dbReference>
<reference evidence="10" key="1">
    <citation type="journal article" date="2015" name="MBio">
        <title>Genome-Resolved Metagenomic Analysis Reveals Roles for Candidate Phyla and Other Microbial Community Members in Biogeochemical Transformations in Oil Reservoirs.</title>
        <authorList>
            <person name="Hu P."/>
            <person name="Tom L."/>
            <person name="Singh A."/>
            <person name="Thomas B.C."/>
            <person name="Baker B.J."/>
            <person name="Piceno Y.M."/>
            <person name="Andersen G.L."/>
            <person name="Banfield J.F."/>
        </authorList>
    </citation>
    <scope>NUCLEOTIDE SEQUENCE [LARGE SCALE GENOMIC DNA]</scope>
</reference>
<keyword evidence="3" id="KW-0285">Flavoprotein</keyword>
<accession>A0A101DDT5</accession>
<proteinExistence type="inferred from homology"/>
<comment type="caution">
    <text evidence="9">The sequence shown here is derived from an EMBL/GenBank/DDBJ whole genome shotgun (WGS) entry which is preliminary data.</text>
</comment>
<comment type="cofactor">
    <cofactor evidence="1">
        <name>FAD</name>
        <dbReference type="ChEBI" id="CHEBI:57692"/>
    </cofactor>
</comment>
<dbReference type="PANTHER" id="PTHR43014:SF2">
    <property type="entry name" value="MERCURIC REDUCTASE"/>
    <property type="match status" value="1"/>
</dbReference>
<evidence type="ECO:0000313" key="9">
    <source>
        <dbReference type="EMBL" id="KUJ93624.1"/>
    </source>
</evidence>
<evidence type="ECO:0000256" key="4">
    <source>
        <dbReference type="ARBA" id="ARBA00022827"/>
    </source>
</evidence>
<gene>
    <name evidence="9" type="ORF">XD40_1175</name>
</gene>
<evidence type="ECO:0000256" key="5">
    <source>
        <dbReference type="ARBA" id="ARBA00022857"/>
    </source>
</evidence>
<evidence type="ECO:0000256" key="7">
    <source>
        <dbReference type="ARBA" id="ARBA00023157"/>
    </source>
</evidence>
<sequence>MKKYDAIVIGTGSAMIIVQGLLSMNPDSRIAVIDKDRPGGICLTRGCIPSKMVISVAEIIADIEKAGELGVEAEIKSVDFGGIMKRMS</sequence>
<dbReference type="GO" id="GO:0003955">
    <property type="term" value="F:NAD(P)H dehydrogenase (quinone) activity"/>
    <property type="evidence" value="ECO:0007669"/>
    <property type="project" value="TreeGrafter"/>
</dbReference>
<organism evidence="9 10">
    <name type="scientific">Archaeoglobus fulgidus</name>
    <dbReference type="NCBI Taxonomy" id="2234"/>
    <lineage>
        <taxon>Archaea</taxon>
        <taxon>Methanobacteriati</taxon>
        <taxon>Methanobacteriota</taxon>
        <taxon>Archaeoglobi</taxon>
        <taxon>Archaeoglobales</taxon>
        <taxon>Archaeoglobaceae</taxon>
        <taxon>Archaeoglobus</taxon>
    </lineage>
</organism>
<keyword evidence="5" id="KW-0521">NADP</keyword>
<keyword evidence="7" id="KW-1015">Disulfide bond</keyword>
<keyword evidence="4" id="KW-0274">FAD</keyword>
<dbReference type="PATRIC" id="fig|2234.6.peg.1975"/>
<dbReference type="Gene3D" id="3.50.50.60">
    <property type="entry name" value="FAD/NAD(P)-binding domain"/>
    <property type="match status" value="1"/>
</dbReference>
<evidence type="ECO:0000256" key="6">
    <source>
        <dbReference type="ARBA" id="ARBA00023002"/>
    </source>
</evidence>
<dbReference type="PANTHER" id="PTHR43014">
    <property type="entry name" value="MERCURIC REDUCTASE"/>
    <property type="match status" value="1"/>
</dbReference>
<protein>
    <recommendedName>
        <fullName evidence="11">Dihydrolipoyl dehydrogenase</fullName>
    </recommendedName>
</protein>
<evidence type="ECO:0000256" key="3">
    <source>
        <dbReference type="ARBA" id="ARBA00022630"/>
    </source>
</evidence>
<dbReference type="PROSITE" id="PS00076">
    <property type="entry name" value="PYRIDINE_REDOX_1"/>
    <property type="match status" value="1"/>
</dbReference>
<evidence type="ECO:0000313" key="10">
    <source>
        <dbReference type="Proteomes" id="UP000054307"/>
    </source>
</evidence>
<evidence type="ECO:0000256" key="8">
    <source>
        <dbReference type="ARBA" id="ARBA00023284"/>
    </source>
</evidence>
<dbReference type="InterPro" id="IPR036188">
    <property type="entry name" value="FAD/NAD-bd_sf"/>
</dbReference>
<evidence type="ECO:0000256" key="2">
    <source>
        <dbReference type="ARBA" id="ARBA00007532"/>
    </source>
</evidence>
<name>A0A101DDT5_ARCFL</name>
<dbReference type="AlphaFoldDB" id="A0A101DDT5"/>
<dbReference type="Proteomes" id="UP000054307">
    <property type="component" value="Unassembled WGS sequence"/>
</dbReference>
<comment type="similarity">
    <text evidence="2">Belongs to the class-I pyridine nucleotide-disulfide oxidoreductase family.</text>
</comment>
<dbReference type="GO" id="GO:0050660">
    <property type="term" value="F:flavin adenine dinucleotide binding"/>
    <property type="evidence" value="ECO:0007669"/>
    <property type="project" value="TreeGrafter"/>
</dbReference>
<dbReference type="SUPFAM" id="SSF51905">
    <property type="entry name" value="FAD/NAD(P)-binding domain"/>
    <property type="match status" value="1"/>
</dbReference>
<evidence type="ECO:0000256" key="1">
    <source>
        <dbReference type="ARBA" id="ARBA00001974"/>
    </source>
</evidence>
<dbReference type="EMBL" id="LGEQ01000019">
    <property type="protein sequence ID" value="KUJ93624.1"/>
    <property type="molecule type" value="Genomic_DNA"/>
</dbReference>